<dbReference type="RefSeq" id="XP_034244181.1">
    <property type="nucleotide sequence ID" value="XM_034388290.1"/>
</dbReference>
<organism evidence="2">
    <name type="scientific">Thrips palmi</name>
    <name type="common">Melon thrips</name>
    <dbReference type="NCBI Taxonomy" id="161013"/>
    <lineage>
        <taxon>Eukaryota</taxon>
        <taxon>Metazoa</taxon>
        <taxon>Ecdysozoa</taxon>
        <taxon>Arthropoda</taxon>
        <taxon>Hexapoda</taxon>
        <taxon>Insecta</taxon>
        <taxon>Pterygota</taxon>
        <taxon>Neoptera</taxon>
        <taxon>Paraneoptera</taxon>
        <taxon>Thysanoptera</taxon>
        <taxon>Terebrantia</taxon>
        <taxon>Thripoidea</taxon>
        <taxon>Thripidae</taxon>
        <taxon>Thrips</taxon>
    </lineage>
</organism>
<sequence length="231" mass="26823">MAPLHAYIRACECLPHIAYRLDFQQWRAVTKEQKDQVTKQKFRIQEEFRKETGLIIDKPRSGGSGTSTDGNTARRFFRQPEVTARITGIDETLIHRFAVILRALNCGAEINVAKFREYALETYQVYVASYSWYYMPQSIHKILIHGAEVIETSILPVGMLSEEAQETRHRDLRSFRQHFTRKCSRESTMEDLFNRLLVTSDPRISSLRRCSKKTQERESDEVSALILTESS</sequence>
<proteinExistence type="predicted"/>
<gene>
    <name evidence="2" type="primary">LOC117646923</name>
</gene>
<evidence type="ECO:0000313" key="1">
    <source>
        <dbReference type="Proteomes" id="UP000515158"/>
    </source>
</evidence>
<dbReference type="Proteomes" id="UP000515158">
    <property type="component" value="Unplaced"/>
</dbReference>
<dbReference type="AlphaFoldDB" id="A0A6P8Z3A1"/>
<dbReference type="KEGG" id="tpal:117646923"/>
<evidence type="ECO:0000313" key="2">
    <source>
        <dbReference type="RefSeq" id="XP_034244181.1"/>
    </source>
</evidence>
<name>A0A6P8Z3A1_THRPL</name>
<reference evidence="2" key="1">
    <citation type="submission" date="2025-08" db="UniProtKB">
        <authorList>
            <consortium name="RefSeq"/>
        </authorList>
    </citation>
    <scope>IDENTIFICATION</scope>
    <source>
        <tissue evidence="2">Total insect</tissue>
    </source>
</reference>
<accession>A0A6P8Z3A1</accession>
<keyword evidence="1" id="KW-1185">Reference proteome</keyword>
<dbReference type="GeneID" id="117646923"/>
<dbReference type="OrthoDB" id="6627303at2759"/>
<protein>
    <submittedName>
        <fullName evidence="2">Uncharacterized protein LOC117646923</fullName>
    </submittedName>
</protein>
<dbReference type="InParanoid" id="A0A6P8Z3A1"/>